<comment type="caution">
    <text evidence="6">The sequence shown here is derived from an EMBL/GenBank/DDBJ whole genome shotgun (WGS) entry which is preliminary data.</text>
</comment>
<dbReference type="InterPro" id="IPR036179">
    <property type="entry name" value="Ig-like_dom_sf"/>
</dbReference>
<dbReference type="Pfam" id="PF07679">
    <property type="entry name" value="I-set"/>
    <property type="match status" value="2"/>
</dbReference>
<evidence type="ECO:0000256" key="3">
    <source>
        <dbReference type="ARBA" id="ARBA00022553"/>
    </source>
</evidence>
<reference evidence="6 7" key="1">
    <citation type="submission" date="2024-05" db="EMBL/GenBank/DDBJ databases">
        <title>Genome sequencing and assembly of Indian major carp, Cirrhinus mrigala (Hamilton, 1822).</title>
        <authorList>
            <person name="Mohindra V."/>
            <person name="Chowdhury L.M."/>
            <person name="Lal K."/>
            <person name="Jena J.K."/>
        </authorList>
    </citation>
    <scope>NUCLEOTIDE SEQUENCE [LARGE SCALE GENOMIC DNA]</scope>
    <source>
        <strain evidence="6">CM1030</strain>
        <tissue evidence="6">Blood</tissue>
    </source>
</reference>
<dbReference type="PANTHER" id="PTHR35971:SF4">
    <property type="entry name" value="OBSCURIN"/>
    <property type="match status" value="1"/>
</dbReference>
<dbReference type="Gene3D" id="2.60.40.10">
    <property type="entry name" value="Immunoglobulins"/>
    <property type="match status" value="2"/>
</dbReference>
<evidence type="ECO:0000256" key="4">
    <source>
        <dbReference type="ARBA" id="ARBA00023157"/>
    </source>
</evidence>
<keyword evidence="2" id="KW-0963">Cytoplasm</keyword>
<feature type="non-terminal residue" evidence="6">
    <location>
        <position position="173"/>
    </location>
</feature>
<evidence type="ECO:0000256" key="1">
    <source>
        <dbReference type="ARBA" id="ARBA00004496"/>
    </source>
</evidence>
<keyword evidence="4" id="KW-1015">Disulfide bond</keyword>
<dbReference type="GO" id="GO:0005737">
    <property type="term" value="C:cytoplasm"/>
    <property type="evidence" value="ECO:0007669"/>
    <property type="project" value="UniProtKB-SubCell"/>
</dbReference>
<feature type="domain" description="Ig-like" evidence="5">
    <location>
        <begin position="1"/>
        <end position="82"/>
    </location>
</feature>
<dbReference type="EMBL" id="JAMKFB020000024">
    <property type="protein sequence ID" value="KAL0156327.1"/>
    <property type="molecule type" value="Genomic_DNA"/>
</dbReference>
<dbReference type="PROSITE" id="PS50835">
    <property type="entry name" value="IG_LIKE"/>
    <property type="match status" value="2"/>
</dbReference>
<dbReference type="SUPFAM" id="SSF48726">
    <property type="entry name" value="Immunoglobulin"/>
    <property type="match status" value="2"/>
</dbReference>
<dbReference type="InterPro" id="IPR052385">
    <property type="entry name" value="Obscurin/Obscurin-like_Reg"/>
</dbReference>
<keyword evidence="7" id="KW-1185">Reference proteome</keyword>
<evidence type="ECO:0000313" key="7">
    <source>
        <dbReference type="Proteomes" id="UP001529510"/>
    </source>
</evidence>
<dbReference type="SMART" id="SM00408">
    <property type="entry name" value="IGc2"/>
    <property type="match status" value="2"/>
</dbReference>
<sequence>FTTKLNNVVANEGKEAIFKCSITPADVSVRWLRNDIPITASPKFKIAHGGSSHSLTITAVTLEDAGEITIDAEGKVCKATLQVQQLPVTFKKKLADMTVTEQDTVRLEVELSKPSKDVKWMKNGVVLQQGENMEIQVDGAKQALVFKNVAYADRGHYSCETLDDKTQAKITVE</sequence>
<dbReference type="InterPro" id="IPR007110">
    <property type="entry name" value="Ig-like_dom"/>
</dbReference>
<dbReference type="CDD" id="cd00096">
    <property type="entry name" value="Ig"/>
    <property type="match status" value="1"/>
</dbReference>
<dbReference type="InterPro" id="IPR013783">
    <property type="entry name" value="Ig-like_fold"/>
</dbReference>
<evidence type="ECO:0000313" key="6">
    <source>
        <dbReference type="EMBL" id="KAL0156327.1"/>
    </source>
</evidence>
<gene>
    <name evidence="6" type="ORF">M9458_047573</name>
</gene>
<comment type="subcellular location">
    <subcellularLocation>
        <location evidence="1">Cytoplasm</location>
    </subcellularLocation>
</comment>
<dbReference type="InterPro" id="IPR013098">
    <property type="entry name" value="Ig_I-set"/>
</dbReference>
<organism evidence="6 7">
    <name type="scientific">Cirrhinus mrigala</name>
    <name type="common">Mrigala</name>
    <dbReference type="NCBI Taxonomy" id="683832"/>
    <lineage>
        <taxon>Eukaryota</taxon>
        <taxon>Metazoa</taxon>
        <taxon>Chordata</taxon>
        <taxon>Craniata</taxon>
        <taxon>Vertebrata</taxon>
        <taxon>Euteleostomi</taxon>
        <taxon>Actinopterygii</taxon>
        <taxon>Neopterygii</taxon>
        <taxon>Teleostei</taxon>
        <taxon>Ostariophysi</taxon>
        <taxon>Cypriniformes</taxon>
        <taxon>Cyprinidae</taxon>
        <taxon>Labeoninae</taxon>
        <taxon>Labeonini</taxon>
        <taxon>Cirrhinus</taxon>
    </lineage>
</organism>
<dbReference type="InterPro" id="IPR003599">
    <property type="entry name" value="Ig_sub"/>
</dbReference>
<dbReference type="AlphaFoldDB" id="A0ABD0N575"/>
<dbReference type="SMART" id="SM00409">
    <property type="entry name" value="IG"/>
    <property type="match status" value="2"/>
</dbReference>
<name>A0ABD0N575_CIRMR</name>
<accession>A0ABD0N575</accession>
<feature type="domain" description="Ig-like" evidence="5">
    <location>
        <begin position="87"/>
        <end position="171"/>
    </location>
</feature>
<dbReference type="InterPro" id="IPR003598">
    <property type="entry name" value="Ig_sub2"/>
</dbReference>
<protein>
    <recommendedName>
        <fullName evidence="5">Ig-like domain-containing protein</fullName>
    </recommendedName>
</protein>
<dbReference type="Proteomes" id="UP001529510">
    <property type="component" value="Unassembled WGS sequence"/>
</dbReference>
<evidence type="ECO:0000256" key="2">
    <source>
        <dbReference type="ARBA" id="ARBA00022490"/>
    </source>
</evidence>
<feature type="non-terminal residue" evidence="6">
    <location>
        <position position="1"/>
    </location>
</feature>
<proteinExistence type="predicted"/>
<dbReference type="PANTHER" id="PTHR35971">
    <property type="entry name" value="SI:DKEY-31G6.6"/>
    <property type="match status" value="1"/>
</dbReference>
<dbReference type="FunFam" id="2.60.40.10:FF:000214">
    <property type="entry name" value="titin isoform X1"/>
    <property type="match status" value="2"/>
</dbReference>
<evidence type="ECO:0000259" key="5">
    <source>
        <dbReference type="PROSITE" id="PS50835"/>
    </source>
</evidence>
<keyword evidence="3" id="KW-0597">Phosphoprotein</keyword>